<dbReference type="RefSeq" id="WP_011435531.1">
    <property type="nucleotide sequence ID" value="NC_007777.1"/>
</dbReference>
<sequence>MSASSTGASRGTEAARDVERLRRLLGGEHTAWLLDRVRRRIELGRPLTGTVTLGRASADQRRGVERLLGRRAGTGASLSVSLDEVDAVLRSSGAAPDGLAAAVRQLTGDVTERAELAAAQSRAWAQAHQPLDDLLARRPELTPWRSWLDSTGLLRRLAGTPDAAGPLAADLLRVLDALPSPGVALGRLAATSTGDAHALDDGRPLATLALAAARVLGGSHPAGDGSAAGRRAAWAAVGVHRDELSSTVLCLGLPGGADSPTGRILAICREAGEPCVLTLRQVGPGQDRGDLGVGLGVVYLCENPIVLASAADELAGRTPPLVCVNGQPSAAVISLLAALAGQGARFAYHGDFDWGGIRIANGLRERIGWRPWRFDARSYQAALTTVTGGELVGRPVDAAWDPDLRPALEHHAIRVDEELVLAELINDLGAPHAW</sequence>
<evidence type="ECO:0000313" key="3">
    <source>
        <dbReference type="EMBL" id="ABD10463.1"/>
    </source>
</evidence>
<dbReference type="NCBIfam" id="TIGR02679">
    <property type="entry name" value="TIGR02679 family protein"/>
    <property type="match status" value="1"/>
</dbReference>
<dbReference type="HOGENOM" id="CLU_035709_0_0_11"/>
<dbReference type="Pfam" id="PF09664">
    <property type="entry name" value="DUF2399"/>
    <property type="match status" value="1"/>
</dbReference>
<dbReference type="OrthoDB" id="8188786at2"/>
<dbReference type="STRING" id="106370.Francci3_1081"/>
<feature type="domain" description="Conserved hypothetical protein CHP02679 N terminus" evidence="2">
    <location>
        <begin position="47"/>
        <end position="254"/>
    </location>
</feature>
<organism evidence="3 4">
    <name type="scientific">Frankia casuarinae (strain DSM 45818 / CECT 9043 / HFP020203 / CcI3)</name>
    <dbReference type="NCBI Taxonomy" id="106370"/>
    <lineage>
        <taxon>Bacteria</taxon>
        <taxon>Bacillati</taxon>
        <taxon>Actinomycetota</taxon>
        <taxon>Actinomycetes</taxon>
        <taxon>Frankiales</taxon>
        <taxon>Frankiaceae</taxon>
        <taxon>Frankia</taxon>
    </lineage>
</organism>
<protein>
    <recommendedName>
        <fullName evidence="5">TIGR02679 family protein</fullName>
    </recommendedName>
</protein>
<dbReference type="eggNOG" id="COG4924">
    <property type="taxonomic scope" value="Bacteria"/>
</dbReference>
<dbReference type="InterPro" id="IPR024466">
    <property type="entry name" value="CHP02679_N"/>
</dbReference>
<dbReference type="Proteomes" id="UP000001937">
    <property type="component" value="Chromosome"/>
</dbReference>
<evidence type="ECO:0000313" key="4">
    <source>
        <dbReference type="Proteomes" id="UP000001937"/>
    </source>
</evidence>
<proteinExistence type="predicted"/>
<dbReference type="InterPro" id="IPR013495">
    <property type="entry name" value="CHP02679"/>
</dbReference>
<evidence type="ECO:0000259" key="2">
    <source>
        <dbReference type="Pfam" id="PF11796"/>
    </source>
</evidence>
<reference evidence="3 4" key="1">
    <citation type="journal article" date="2007" name="Genome Res.">
        <title>Genome characteristics of facultatively symbiotic Frankia sp. strains reflect host range and host plant biogeography.</title>
        <authorList>
            <person name="Normand P."/>
            <person name="Lapierre P."/>
            <person name="Tisa L.S."/>
            <person name="Gogarten J.P."/>
            <person name="Alloisio N."/>
            <person name="Bagnarol E."/>
            <person name="Bassi C.A."/>
            <person name="Berry A.M."/>
            <person name="Bickhart D.M."/>
            <person name="Choisne N."/>
            <person name="Couloux A."/>
            <person name="Cournoyer B."/>
            <person name="Cruveiller S."/>
            <person name="Daubin V."/>
            <person name="Demange N."/>
            <person name="Francino M.P."/>
            <person name="Goltsman E."/>
            <person name="Huang Y."/>
            <person name="Kopp O.R."/>
            <person name="Labarre L."/>
            <person name="Lapidus A."/>
            <person name="Lavire C."/>
            <person name="Marechal J."/>
            <person name="Martinez M."/>
            <person name="Mastronunzio J.E."/>
            <person name="Mullin B.C."/>
            <person name="Niemann J."/>
            <person name="Pujic P."/>
            <person name="Rawnsley T."/>
            <person name="Rouy Z."/>
            <person name="Schenowitz C."/>
            <person name="Sellstedt A."/>
            <person name="Tavares F."/>
            <person name="Tomkins J.P."/>
            <person name="Vallenet D."/>
            <person name="Valverde C."/>
            <person name="Wall L.G."/>
            <person name="Wang Y."/>
            <person name="Medigue C."/>
            <person name="Benson D.R."/>
        </authorList>
    </citation>
    <scope>NUCLEOTIDE SEQUENCE [LARGE SCALE GENOMIC DNA]</scope>
    <source>
        <strain evidence="4">DSM 45818 / CECT 9043 / CcI3</strain>
    </source>
</reference>
<dbReference type="Pfam" id="PF11796">
    <property type="entry name" value="DUF3323"/>
    <property type="match status" value="1"/>
</dbReference>
<accession>Q2JE29</accession>
<dbReference type="InterPro" id="IPR024465">
    <property type="entry name" value="DUF2399"/>
</dbReference>
<evidence type="ECO:0008006" key="5">
    <source>
        <dbReference type="Google" id="ProtNLM"/>
    </source>
</evidence>
<gene>
    <name evidence="3" type="ordered locus">Francci3_1081</name>
</gene>
<keyword evidence="4" id="KW-1185">Reference proteome</keyword>
<feature type="domain" description="DUF2399" evidence="1">
    <location>
        <begin position="275"/>
        <end position="428"/>
    </location>
</feature>
<evidence type="ECO:0000259" key="1">
    <source>
        <dbReference type="Pfam" id="PF09664"/>
    </source>
</evidence>
<name>Q2JE29_FRACC</name>
<dbReference type="EMBL" id="CP000249">
    <property type="protein sequence ID" value="ABD10463.1"/>
    <property type="molecule type" value="Genomic_DNA"/>
</dbReference>
<dbReference type="KEGG" id="fra:Francci3_1081"/>
<dbReference type="AlphaFoldDB" id="Q2JE29"/>